<dbReference type="SUPFAM" id="SSF55874">
    <property type="entry name" value="ATPase domain of HSP90 chaperone/DNA topoisomerase II/histidine kinase"/>
    <property type="match status" value="1"/>
</dbReference>
<keyword evidence="1" id="KW-0808">Transferase</keyword>
<evidence type="ECO:0000313" key="5">
    <source>
        <dbReference type="Proteomes" id="UP000530234"/>
    </source>
</evidence>
<organism evidence="4 5">
    <name type="scientific">Streptomyces calidiresistens</name>
    <dbReference type="NCBI Taxonomy" id="1485586"/>
    <lineage>
        <taxon>Bacteria</taxon>
        <taxon>Bacillati</taxon>
        <taxon>Actinomycetota</taxon>
        <taxon>Actinomycetes</taxon>
        <taxon>Kitasatosporales</taxon>
        <taxon>Streptomycetaceae</taxon>
        <taxon>Streptomyces</taxon>
    </lineage>
</organism>
<dbReference type="PANTHER" id="PTHR35526:SF3">
    <property type="entry name" value="ANTI-SIGMA-F FACTOR RSBW"/>
    <property type="match status" value="1"/>
</dbReference>
<dbReference type="AlphaFoldDB" id="A0A7W3XZM4"/>
<protein>
    <submittedName>
        <fullName evidence="4">ATP-binding protein</fullName>
    </submittedName>
</protein>
<reference evidence="5" key="1">
    <citation type="submission" date="2019-10" db="EMBL/GenBank/DDBJ databases">
        <title>Streptomyces sp. nov., a novel actinobacterium isolated from alkaline environment.</title>
        <authorList>
            <person name="Golinska P."/>
        </authorList>
    </citation>
    <scope>NUCLEOTIDE SEQUENCE [LARGE SCALE GENOMIC DNA]</scope>
    <source>
        <strain evidence="5">DSM 42108</strain>
    </source>
</reference>
<keyword evidence="1" id="KW-0723">Serine/threonine-protein kinase</keyword>
<keyword evidence="4" id="KW-0067">ATP-binding</keyword>
<keyword evidence="1" id="KW-0418">Kinase</keyword>
<comment type="caution">
    <text evidence="4">The sequence shown here is derived from an EMBL/GenBank/DDBJ whole genome shotgun (WGS) entry which is preliminary data.</text>
</comment>
<evidence type="ECO:0000313" key="4">
    <source>
        <dbReference type="EMBL" id="MBB0233138.1"/>
    </source>
</evidence>
<dbReference type="Proteomes" id="UP000530234">
    <property type="component" value="Unassembled WGS sequence"/>
</dbReference>
<feature type="domain" description="Histidine kinase/HSP90-like ATPase" evidence="3">
    <location>
        <begin position="22"/>
        <end position="116"/>
    </location>
</feature>
<evidence type="ECO:0000256" key="2">
    <source>
        <dbReference type="SAM" id="MobiDB-lite"/>
    </source>
</evidence>
<keyword evidence="5" id="KW-1185">Reference proteome</keyword>
<proteinExistence type="predicted"/>
<feature type="region of interest" description="Disordered" evidence="2">
    <location>
        <begin position="121"/>
        <end position="140"/>
    </location>
</feature>
<dbReference type="PANTHER" id="PTHR35526">
    <property type="entry name" value="ANTI-SIGMA-F FACTOR RSBW-RELATED"/>
    <property type="match status" value="1"/>
</dbReference>
<dbReference type="GO" id="GO:0005524">
    <property type="term" value="F:ATP binding"/>
    <property type="evidence" value="ECO:0007669"/>
    <property type="project" value="UniProtKB-KW"/>
</dbReference>
<dbReference type="Pfam" id="PF13581">
    <property type="entry name" value="HATPase_c_2"/>
    <property type="match status" value="1"/>
</dbReference>
<name>A0A7W3XZM4_9ACTN</name>
<evidence type="ECO:0000256" key="1">
    <source>
        <dbReference type="ARBA" id="ARBA00022527"/>
    </source>
</evidence>
<evidence type="ECO:0000259" key="3">
    <source>
        <dbReference type="Pfam" id="PF13581"/>
    </source>
</evidence>
<dbReference type="InterPro" id="IPR036890">
    <property type="entry name" value="HATPase_C_sf"/>
</dbReference>
<gene>
    <name evidence="4" type="ORF">FOE67_27505</name>
</gene>
<accession>A0A7W3XZM4</accession>
<dbReference type="EMBL" id="VKHS01001549">
    <property type="protein sequence ID" value="MBB0233138.1"/>
    <property type="molecule type" value="Genomic_DNA"/>
</dbReference>
<dbReference type="Gene3D" id="3.30.565.10">
    <property type="entry name" value="Histidine kinase-like ATPase, C-terminal domain"/>
    <property type="match status" value="1"/>
</dbReference>
<sequence>MGFAEPWRYELNLPRDPRVPGIARTTLRAVLRSHGLDELLDRAELLASELITNAVCHTGGPASLVLRWTHPALRISVRDNDPNPSVARAPAPTLDARREALDGRGLLLLDALADRWGRHALSSGPSDTRSPGAPTGKSVWCELSLPAPTATA</sequence>
<keyword evidence="4" id="KW-0547">Nucleotide-binding</keyword>
<dbReference type="InterPro" id="IPR003594">
    <property type="entry name" value="HATPase_dom"/>
</dbReference>
<dbReference type="InterPro" id="IPR050267">
    <property type="entry name" value="Anti-sigma-factor_SerPK"/>
</dbReference>
<dbReference type="GO" id="GO:0004674">
    <property type="term" value="F:protein serine/threonine kinase activity"/>
    <property type="evidence" value="ECO:0007669"/>
    <property type="project" value="UniProtKB-KW"/>
</dbReference>